<name>A0A8D8YBN0_9HEMI</name>
<dbReference type="EMBL" id="HBUF01266974">
    <property type="protein sequence ID" value="CAG6684357.1"/>
    <property type="molecule type" value="Transcribed_RNA"/>
</dbReference>
<keyword evidence="8 9" id="KW-0807">Transducer</keyword>
<dbReference type="PANTHER" id="PTHR24235">
    <property type="entry name" value="NEUROPEPTIDE Y RECEPTOR"/>
    <property type="match status" value="1"/>
</dbReference>
<comment type="similarity">
    <text evidence="2 9">Belongs to the G-protein coupled receptor 1 family.</text>
</comment>
<proteinExistence type="inferred from homology"/>
<evidence type="ECO:0000256" key="11">
    <source>
        <dbReference type="SAM" id="Phobius"/>
    </source>
</evidence>
<protein>
    <submittedName>
        <fullName evidence="13">Neuropeptide F receptor</fullName>
    </submittedName>
</protein>
<dbReference type="EMBL" id="HBUF01266975">
    <property type="protein sequence ID" value="CAG6684358.1"/>
    <property type="molecule type" value="Transcribed_RNA"/>
</dbReference>
<sequence length="547" mass="62653">MISITQLENKYHTNYTIFNDINIIINFINYNNKTVSSATSHQCSTHITKQYTAGNLGENGTSDLAGNQGDQNEHVFQHMYLVITIAYYVLIMIVGLASNSLVSFIVMRQCTRKSMTNTGPSPRNLYIVNLSIADLALCALTIPFTILSLVNKSFIFNTILYKIMPLVQGANFMVTSGTITAIALDRYFTIVRSPHRKYCTCSVAAVITLIWLLSILSMIPTLIFDDFLMDKNLLAERKLDTILRPDNTVQGFQASLQETLDSLTTDSVSEADVESFGATICHREHPLRQFLLHVYVLVLVVVQFVVPVISLIFIHTKISSYLVQVHLRSPPVDVSTKRARREVRRNRRTMLILSCIAFVYLLSWAPFTMFTLCIQYLPYVFNSLHDIYKYYIISHCIAMTSTVTNPFLYGWLNTNFRREFRNVFYSLFNIQEKPSKKFLKRNSIFYQQVVQQNQRKEQEEEEERRRLNGEGDGGDEHGRRSGNRLQNPTFYLNNSMITMNERSNSYRTTTTTATTSFSSDRRFSTLTTSLACSSRSSFSRTGVEKML</sequence>
<dbReference type="AlphaFoldDB" id="A0A8D8YBN0"/>
<feature type="transmembrane region" description="Helical" evidence="11">
    <location>
        <begin position="85"/>
        <end position="106"/>
    </location>
</feature>
<evidence type="ECO:0000256" key="3">
    <source>
        <dbReference type="ARBA" id="ARBA00022692"/>
    </source>
</evidence>
<keyword evidence="3 9" id="KW-0812">Transmembrane</keyword>
<dbReference type="PANTHER" id="PTHR24235:SF29">
    <property type="entry name" value="GH23382P"/>
    <property type="match status" value="1"/>
</dbReference>
<feature type="transmembrane region" description="Helical" evidence="11">
    <location>
        <begin position="292"/>
        <end position="314"/>
    </location>
</feature>
<reference evidence="13" key="1">
    <citation type="submission" date="2021-05" db="EMBL/GenBank/DDBJ databases">
        <authorList>
            <person name="Alioto T."/>
            <person name="Alioto T."/>
            <person name="Gomez Garrido J."/>
        </authorList>
    </citation>
    <scope>NUCLEOTIDE SEQUENCE</scope>
</reference>
<evidence type="ECO:0000256" key="4">
    <source>
        <dbReference type="ARBA" id="ARBA00022989"/>
    </source>
</evidence>
<evidence type="ECO:0000256" key="1">
    <source>
        <dbReference type="ARBA" id="ARBA00004141"/>
    </source>
</evidence>
<feature type="transmembrane region" description="Helical" evidence="11">
    <location>
        <begin position="350"/>
        <end position="378"/>
    </location>
</feature>
<feature type="transmembrane region" description="Helical" evidence="11">
    <location>
        <begin position="170"/>
        <end position="188"/>
    </location>
</feature>
<evidence type="ECO:0000256" key="7">
    <source>
        <dbReference type="ARBA" id="ARBA00023170"/>
    </source>
</evidence>
<evidence type="ECO:0000256" key="9">
    <source>
        <dbReference type="RuleBase" id="RU000688"/>
    </source>
</evidence>
<dbReference type="SUPFAM" id="SSF81321">
    <property type="entry name" value="Family A G protein-coupled receptor-like"/>
    <property type="match status" value="1"/>
</dbReference>
<accession>A0A8D8YBN0</accession>
<feature type="transmembrane region" description="Helical" evidence="11">
    <location>
        <begin position="390"/>
        <end position="412"/>
    </location>
</feature>
<evidence type="ECO:0000256" key="5">
    <source>
        <dbReference type="ARBA" id="ARBA00023040"/>
    </source>
</evidence>
<dbReference type="PRINTS" id="PR00237">
    <property type="entry name" value="GPCRRHODOPSN"/>
</dbReference>
<dbReference type="InterPro" id="IPR000276">
    <property type="entry name" value="GPCR_Rhodpsn"/>
</dbReference>
<keyword evidence="7 9" id="KW-0675">Receptor</keyword>
<dbReference type="Pfam" id="PF00001">
    <property type="entry name" value="7tm_1"/>
    <property type="match status" value="2"/>
</dbReference>
<keyword evidence="4 11" id="KW-1133">Transmembrane helix</keyword>
<evidence type="ECO:0000256" key="6">
    <source>
        <dbReference type="ARBA" id="ARBA00023136"/>
    </source>
</evidence>
<keyword evidence="5 9" id="KW-0297">G-protein coupled receptor</keyword>
<evidence type="ECO:0000256" key="10">
    <source>
        <dbReference type="SAM" id="MobiDB-lite"/>
    </source>
</evidence>
<dbReference type="PROSITE" id="PS00237">
    <property type="entry name" value="G_PROTEIN_RECEP_F1_1"/>
    <property type="match status" value="1"/>
</dbReference>
<comment type="subcellular location">
    <subcellularLocation>
        <location evidence="1">Membrane</location>
        <topology evidence="1">Multi-pass membrane protein</topology>
    </subcellularLocation>
</comment>
<keyword evidence="6 11" id="KW-0472">Membrane</keyword>
<dbReference type="EMBL" id="HBUF01369991">
    <property type="protein sequence ID" value="CAG6725688.1"/>
    <property type="molecule type" value="Transcribed_RNA"/>
</dbReference>
<evidence type="ECO:0000313" key="13">
    <source>
        <dbReference type="EMBL" id="CAG6725688.1"/>
    </source>
</evidence>
<dbReference type="GO" id="GO:0004930">
    <property type="term" value="F:G protein-coupled receptor activity"/>
    <property type="evidence" value="ECO:0007669"/>
    <property type="project" value="UniProtKB-KW"/>
</dbReference>
<dbReference type="Gene3D" id="1.20.1070.10">
    <property type="entry name" value="Rhodopsin 7-helix transmembrane proteins"/>
    <property type="match status" value="1"/>
</dbReference>
<evidence type="ECO:0000256" key="2">
    <source>
        <dbReference type="ARBA" id="ARBA00010663"/>
    </source>
</evidence>
<feature type="domain" description="G-protein coupled receptors family 1 profile" evidence="12">
    <location>
        <begin position="98"/>
        <end position="409"/>
    </location>
</feature>
<evidence type="ECO:0000259" key="12">
    <source>
        <dbReference type="PROSITE" id="PS50262"/>
    </source>
</evidence>
<dbReference type="GO" id="GO:0016020">
    <property type="term" value="C:membrane"/>
    <property type="evidence" value="ECO:0007669"/>
    <property type="project" value="UniProtKB-SubCell"/>
</dbReference>
<feature type="transmembrane region" description="Helical" evidence="11">
    <location>
        <begin position="200"/>
        <end position="224"/>
    </location>
</feature>
<feature type="transmembrane region" description="Helical" evidence="11">
    <location>
        <begin position="126"/>
        <end position="150"/>
    </location>
</feature>
<dbReference type="EMBL" id="HBUF01369992">
    <property type="protein sequence ID" value="CAG6725689.1"/>
    <property type="molecule type" value="Transcribed_RNA"/>
</dbReference>
<feature type="compositionally biased region" description="Basic and acidic residues" evidence="10">
    <location>
        <begin position="454"/>
        <end position="479"/>
    </location>
</feature>
<dbReference type="PROSITE" id="PS50262">
    <property type="entry name" value="G_PROTEIN_RECEP_F1_2"/>
    <property type="match status" value="1"/>
</dbReference>
<evidence type="ECO:0000256" key="8">
    <source>
        <dbReference type="ARBA" id="ARBA00023224"/>
    </source>
</evidence>
<dbReference type="InterPro" id="IPR017452">
    <property type="entry name" value="GPCR_Rhodpsn_7TM"/>
</dbReference>
<organism evidence="13">
    <name type="scientific">Cacopsylla melanoneura</name>
    <dbReference type="NCBI Taxonomy" id="428564"/>
    <lineage>
        <taxon>Eukaryota</taxon>
        <taxon>Metazoa</taxon>
        <taxon>Ecdysozoa</taxon>
        <taxon>Arthropoda</taxon>
        <taxon>Hexapoda</taxon>
        <taxon>Insecta</taxon>
        <taxon>Pterygota</taxon>
        <taxon>Neoptera</taxon>
        <taxon>Paraneoptera</taxon>
        <taxon>Hemiptera</taxon>
        <taxon>Sternorrhyncha</taxon>
        <taxon>Psylloidea</taxon>
        <taxon>Psyllidae</taxon>
        <taxon>Psyllinae</taxon>
        <taxon>Cacopsylla</taxon>
    </lineage>
</organism>
<feature type="region of interest" description="Disordered" evidence="10">
    <location>
        <begin position="452"/>
        <end position="487"/>
    </location>
</feature>